<protein>
    <submittedName>
        <fullName evidence="2">Uncharacterized protein</fullName>
    </submittedName>
</protein>
<gene>
    <name evidence="2" type="primary">Contig11482.g12285</name>
    <name evidence="2" type="ORF">STYLEM_9916</name>
</gene>
<name>A0A078AFF7_STYLE</name>
<reference evidence="2 3" key="1">
    <citation type="submission" date="2014-06" db="EMBL/GenBank/DDBJ databases">
        <authorList>
            <person name="Swart Estienne"/>
        </authorList>
    </citation>
    <scope>NUCLEOTIDE SEQUENCE [LARGE SCALE GENOMIC DNA]</scope>
    <source>
        <strain evidence="2 3">130c</strain>
    </source>
</reference>
<evidence type="ECO:0000313" key="3">
    <source>
        <dbReference type="Proteomes" id="UP000039865"/>
    </source>
</evidence>
<evidence type="ECO:0000256" key="1">
    <source>
        <dbReference type="SAM" id="MobiDB-lite"/>
    </source>
</evidence>
<feature type="region of interest" description="Disordered" evidence="1">
    <location>
        <begin position="96"/>
        <end position="123"/>
    </location>
</feature>
<feature type="region of interest" description="Disordered" evidence="1">
    <location>
        <begin position="296"/>
        <end position="315"/>
    </location>
</feature>
<dbReference type="InParanoid" id="A0A078AFF7"/>
<evidence type="ECO:0000313" key="2">
    <source>
        <dbReference type="EMBL" id="CDW80910.1"/>
    </source>
</evidence>
<keyword evidence="3" id="KW-1185">Reference proteome</keyword>
<feature type="compositionally biased region" description="Polar residues" evidence="1">
    <location>
        <begin position="101"/>
        <end position="120"/>
    </location>
</feature>
<organism evidence="2 3">
    <name type="scientific">Stylonychia lemnae</name>
    <name type="common">Ciliate</name>
    <dbReference type="NCBI Taxonomy" id="5949"/>
    <lineage>
        <taxon>Eukaryota</taxon>
        <taxon>Sar</taxon>
        <taxon>Alveolata</taxon>
        <taxon>Ciliophora</taxon>
        <taxon>Intramacronucleata</taxon>
        <taxon>Spirotrichea</taxon>
        <taxon>Stichotrichia</taxon>
        <taxon>Sporadotrichida</taxon>
        <taxon>Oxytrichidae</taxon>
        <taxon>Stylonychinae</taxon>
        <taxon>Stylonychia</taxon>
    </lineage>
</organism>
<feature type="compositionally biased region" description="Low complexity" evidence="1">
    <location>
        <begin position="298"/>
        <end position="311"/>
    </location>
</feature>
<dbReference type="Proteomes" id="UP000039865">
    <property type="component" value="Unassembled WGS sequence"/>
</dbReference>
<accession>A0A078AFF7</accession>
<sequence length="787" mass="92705">MTRTDLYSLQQSILINKANHCSLRTKVDIRKQVNFKPVPFEPSDYLPEFQSYNNSTVGILDMQKSILHLPPVISQSSTPIVDKLQNIHIQELFKRKEKNANKSNNQNTQLKYFDGNQGSFDNREQRRNANNLSNNVSKIGANLPNGTVKINRKKLPANKISDLLKLKNPNASLILDDQLSRAQRSKQSSMLGKYQTPVMKKNDKVLILNDVNRSTSPGENEENYPIVAQQRDMSKTSSPGQFKNYINFTSAINIQEQEQKNAFSQIKIRRQYQLVPGRLPEYSFKPQSVAPIVKEPPQKQLSQDEQQQQQQKLDEKKEIMEQEKSLMFVKVFKKVRPIRIKPYMQSVYKIQSCYPKHQPFAANFLVINFDGVLGYLDDHSSKTQVKIFLRPGFMTFMEQISQMFIISIVFPLHYKKTYIKQIIESFKDNNVVIFNVYREIKRPKFYTNIYDYQIMYDDFFLYDQTFNVENCIVVGSINKQISRADVRREFFQKADNLNLINGLTAISRQMYQCPVFILIQNMKVEADDESQSVSLSYLAQSLQYLNETKNQLLVEKKKNFKLKISPIENEQEKQMMNNSFDSDMYRQFSHTYHTMFDKLKQHSIHGLKAFDIRQEYTTFGRDLDFYESRIGRVKRIYQKNCLRDYQRTPCDIKPVYQNAYNDTISQLKISNIITQENRGIFLKAWKGRNQHYLNSHEDQHEILIKVQNKYSMRYKRTCECCKNKRDKKDLEYDEKQMACEFIKENYELDMSLKVIVFPSYLYPPITNTVMGIYKKKPKLLDIFNARD</sequence>
<proteinExistence type="predicted"/>
<dbReference type="AlphaFoldDB" id="A0A078AFF7"/>
<dbReference type="EMBL" id="CCKQ01009430">
    <property type="protein sequence ID" value="CDW80910.1"/>
    <property type="molecule type" value="Genomic_DNA"/>
</dbReference>